<proteinExistence type="predicted"/>
<dbReference type="EMBL" id="OIVN01005857">
    <property type="protein sequence ID" value="SPD24262.1"/>
    <property type="molecule type" value="Genomic_DNA"/>
</dbReference>
<reference evidence="2" key="1">
    <citation type="submission" date="2018-02" db="EMBL/GenBank/DDBJ databases">
        <authorList>
            <person name="Cohen D.B."/>
            <person name="Kent A.D."/>
        </authorList>
    </citation>
    <scope>NUCLEOTIDE SEQUENCE</scope>
</reference>
<feature type="transmembrane region" description="Helical" evidence="1">
    <location>
        <begin position="267"/>
        <end position="286"/>
    </location>
</feature>
<evidence type="ECO:0000313" key="2">
    <source>
        <dbReference type="EMBL" id="SPD24262.1"/>
    </source>
</evidence>
<name>A0A2N9IHJ4_FAGSY</name>
<sequence length="395" mass="45004">MSDTNCHPVRTIFLRSSTLKRNKQALKTASQTQEVQEWTKRTKLWLEELSVFQQSFLYNQHASDDLLGVEQLSDTDLPIWLAAQRAVTRYEGILSPVGPRGRLLRKLLSWIGLIPPEPETPYELDTDSNAPELYKRPIFLSRISLSDIWRPATRKYCGNDLWKMFKTSISILLSRSILQEPAFQELILLYTEEDGNSDAETKVEVPPLQLKIFERIPIPDLPVIFPHKKLSFRIIDTVRLDAATIVGLLAFIINYKFEDLKSSPSAIILDVVAISALILYVSRVVLGYKQTWDRYQLLVNKSLYEKTLASGFGSVHFLVDASEQQQYKEAILAYAILLKAEKGQVEMPIDKAINTLLRLGLVTKTSPIDGSDRVQAVPCPKAYEALKERWNNLLK</sequence>
<gene>
    <name evidence="2" type="ORF">FSB_LOCUS52144</name>
</gene>
<feature type="transmembrane region" description="Helical" evidence="1">
    <location>
        <begin position="238"/>
        <end position="255"/>
    </location>
</feature>
<evidence type="ECO:0000256" key="1">
    <source>
        <dbReference type="SAM" id="Phobius"/>
    </source>
</evidence>
<organism evidence="2">
    <name type="scientific">Fagus sylvatica</name>
    <name type="common">Beechnut</name>
    <dbReference type="NCBI Taxonomy" id="28930"/>
    <lineage>
        <taxon>Eukaryota</taxon>
        <taxon>Viridiplantae</taxon>
        <taxon>Streptophyta</taxon>
        <taxon>Embryophyta</taxon>
        <taxon>Tracheophyta</taxon>
        <taxon>Spermatophyta</taxon>
        <taxon>Magnoliopsida</taxon>
        <taxon>eudicotyledons</taxon>
        <taxon>Gunneridae</taxon>
        <taxon>Pentapetalae</taxon>
        <taxon>rosids</taxon>
        <taxon>fabids</taxon>
        <taxon>Fagales</taxon>
        <taxon>Fagaceae</taxon>
        <taxon>Fagus</taxon>
    </lineage>
</organism>
<keyword evidence="1" id="KW-0472">Membrane</keyword>
<dbReference type="PANTHER" id="PTHR33645">
    <property type="entry name" value="AMINOPEPTIDASE (DUF3754)"/>
    <property type="match status" value="1"/>
</dbReference>
<keyword evidence="1" id="KW-1133">Transmembrane helix</keyword>
<keyword evidence="1" id="KW-0812">Transmembrane</keyword>
<dbReference type="Pfam" id="PF12576">
    <property type="entry name" value="DUF3754"/>
    <property type="match status" value="1"/>
</dbReference>
<dbReference type="PANTHER" id="PTHR33645:SF2">
    <property type="entry name" value="FAMILY PROTEIN, PUTATIVE (DUF3754)-RELATED"/>
    <property type="match status" value="1"/>
</dbReference>
<dbReference type="InterPro" id="IPR022227">
    <property type="entry name" value="DUF3754"/>
</dbReference>
<dbReference type="AlphaFoldDB" id="A0A2N9IHJ4"/>
<accession>A0A2N9IHJ4</accession>
<protein>
    <submittedName>
        <fullName evidence="2">Uncharacterized protein</fullName>
    </submittedName>
</protein>